<accession>A0A231H639</accession>
<dbReference type="Proteomes" id="UP000215506">
    <property type="component" value="Unassembled WGS sequence"/>
</dbReference>
<evidence type="ECO:0000313" key="3">
    <source>
        <dbReference type="Proteomes" id="UP000215506"/>
    </source>
</evidence>
<organism evidence="2 3">
    <name type="scientific">Nocardia cerradoensis</name>
    <dbReference type="NCBI Taxonomy" id="85688"/>
    <lineage>
        <taxon>Bacteria</taxon>
        <taxon>Bacillati</taxon>
        <taxon>Actinomycetota</taxon>
        <taxon>Actinomycetes</taxon>
        <taxon>Mycobacteriales</taxon>
        <taxon>Nocardiaceae</taxon>
        <taxon>Nocardia</taxon>
    </lineage>
</organism>
<evidence type="ECO:0000313" key="2">
    <source>
        <dbReference type="EMBL" id="OXR44473.1"/>
    </source>
</evidence>
<proteinExistence type="predicted"/>
<comment type="caution">
    <text evidence="2">The sequence shown here is derived from an EMBL/GenBank/DDBJ whole genome shotgun (WGS) entry which is preliminary data.</text>
</comment>
<dbReference type="EMBL" id="NGAF01000006">
    <property type="protein sequence ID" value="OXR44473.1"/>
    <property type="molecule type" value="Genomic_DNA"/>
</dbReference>
<dbReference type="RefSeq" id="WP_143860013.1">
    <property type="nucleotide sequence ID" value="NZ_JAAXOR010000006.1"/>
</dbReference>
<feature type="signal peptide" evidence="1">
    <location>
        <begin position="1"/>
        <end position="24"/>
    </location>
</feature>
<reference evidence="2 3" key="1">
    <citation type="submission" date="2017-07" db="EMBL/GenBank/DDBJ databases">
        <title>First draft Genome Sequence of Nocardia cerradoensis isolated from human infection.</title>
        <authorList>
            <person name="Carrasco G."/>
        </authorList>
    </citation>
    <scope>NUCLEOTIDE SEQUENCE [LARGE SCALE GENOMIC DNA]</scope>
    <source>
        <strain evidence="2 3">CNM20130759</strain>
    </source>
</reference>
<evidence type="ECO:0000256" key="1">
    <source>
        <dbReference type="SAM" id="SignalP"/>
    </source>
</evidence>
<dbReference type="AlphaFoldDB" id="A0A231H639"/>
<name>A0A231H639_9NOCA</name>
<keyword evidence="3" id="KW-1185">Reference proteome</keyword>
<feature type="chain" id="PRO_5012940677" evidence="1">
    <location>
        <begin position="25"/>
        <end position="161"/>
    </location>
</feature>
<sequence>MNIRALIGGSVAAVAISMAGGAVADAQPFVAANGPTVQNPADYLVGDTVYFNAGYANCSMHPNGDVGCDISPGIATLFGIPINNVAIDLPFLPAHPTFGLTGPLGRAGSRSIDSGPASDGYDYGGVINYGGATCSAGGRGAVQCSSKGHTFNFGWSGTNLS</sequence>
<keyword evidence="1" id="KW-0732">Signal</keyword>
<gene>
    <name evidence="2" type="ORF">B7C42_03262</name>
</gene>
<protein>
    <submittedName>
        <fullName evidence="2">Uncharacterized protein</fullName>
    </submittedName>
</protein>